<feature type="chain" id="PRO_5004207184" evidence="1">
    <location>
        <begin position="25"/>
        <end position="155"/>
    </location>
</feature>
<evidence type="ECO:0000256" key="1">
    <source>
        <dbReference type="SAM" id="SignalP"/>
    </source>
</evidence>
<keyword evidence="1" id="KW-0732">Signal</keyword>
<feature type="signal peptide" evidence="1">
    <location>
        <begin position="1"/>
        <end position="24"/>
    </location>
</feature>
<dbReference type="eggNOG" id="ENOG5032Z1M">
    <property type="taxonomic scope" value="Bacteria"/>
</dbReference>
<organism evidence="2 3">
    <name type="scientific">Oceanicola granulosus (strain ATCC BAA-861 / DSM 15982 / KCTC 12143 / HTCC2516)</name>
    <dbReference type="NCBI Taxonomy" id="314256"/>
    <lineage>
        <taxon>Bacteria</taxon>
        <taxon>Pseudomonadati</taxon>
        <taxon>Pseudomonadota</taxon>
        <taxon>Alphaproteobacteria</taxon>
        <taxon>Rhodobacterales</taxon>
        <taxon>Roseobacteraceae</taxon>
        <taxon>Oceanicola</taxon>
    </lineage>
</organism>
<evidence type="ECO:0000313" key="2">
    <source>
        <dbReference type="EMBL" id="EAR50466.1"/>
    </source>
</evidence>
<dbReference type="Proteomes" id="UP000003635">
    <property type="component" value="Unassembled WGS sequence"/>
</dbReference>
<sequence length="155" mass="16596">MTPIQMLRPAALAACLALPLPLAAQSVGECDWRARADAIPEPWEAHTMTFANGEVRIALLDTIEPAMVPFHLLVLAPPYDLVGGRTCRVVSWEGTRGFYGLSLEGVTAEYDPAVGLRLQLPAAVPDADGRETPMWLSVTINQATGQVGAALTPDY</sequence>
<proteinExistence type="predicted"/>
<keyword evidence="3" id="KW-1185">Reference proteome</keyword>
<dbReference type="STRING" id="314256.OG2516_09013"/>
<accession>Q2CCP7</accession>
<evidence type="ECO:0000313" key="3">
    <source>
        <dbReference type="Proteomes" id="UP000003635"/>
    </source>
</evidence>
<dbReference type="RefSeq" id="WP_007255324.1">
    <property type="nucleotide sequence ID" value="NZ_CH724107.1"/>
</dbReference>
<dbReference type="HOGENOM" id="CLU_132663_0_0_5"/>
<dbReference type="EMBL" id="AAOT01000028">
    <property type="protein sequence ID" value="EAR50466.1"/>
    <property type="molecule type" value="Genomic_DNA"/>
</dbReference>
<dbReference type="AlphaFoldDB" id="Q2CCP7"/>
<comment type="caution">
    <text evidence="2">The sequence shown here is derived from an EMBL/GenBank/DDBJ whole genome shotgun (WGS) entry which is preliminary data.</text>
</comment>
<gene>
    <name evidence="2" type="ORF">OG2516_09013</name>
</gene>
<name>Q2CCP7_OCEGH</name>
<protein>
    <submittedName>
        <fullName evidence="2">Pyridoxal phosphate biosynthetic protein</fullName>
    </submittedName>
</protein>
<reference evidence="2 3" key="1">
    <citation type="journal article" date="2010" name="J. Bacteriol.">
        <title>Genome sequences of Oceanicola granulosus HTCC2516(T) and Oceanicola batsensis HTCC2597(TDelta).</title>
        <authorList>
            <person name="Thrash J.C."/>
            <person name="Cho J.C."/>
            <person name="Vergin K.L."/>
            <person name="Giovannoni S.J."/>
        </authorList>
    </citation>
    <scope>NUCLEOTIDE SEQUENCE [LARGE SCALE GENOMIC DNA]</scope>
    <source>
        <strain evidence="3">ATCC BAA-861 / DSM 15982 / KCTC 12143 / HTCC2516</strain>
    </source>
</reference>